<dbReference type="KEGG" id="dosa:Os07g0658100"/>
<name>Q0D3Z2_ORYSJ</name>
<keyword evidence="1" id="KW-0812">Transmembrane</keyword>
<accession>Q0D3Z2</accession>
<dbReference type="PANTHER" id="PTHR12242">
    <property type="entry name" value="OS02G0130600 PROTEIN-RELATED"/>
    <property type="match status" value="1"/>
</dbReference>
<organism evidence="2 3">
    <name type="scientific">Oryza sativa subsp. japonica</name>
    <name type="common">Rice</name>
    <dbReference type="NCBI Taxonomy" id="39947"/>
    <lineage>
        <taxon>Eukaryota</taxon>
        <taxon>Viridiplantae</taxon>
        <taxon>Streptophyta</taxon>
        <taxon>Embryophyta</taxon>
        <taxon>Tracheophyta</taxon>
        <taxon>Spermatophyta</taxon>
        <taxon>Magnoliopsida</taxon>
        <taxon>Liliopsida</taxon>
        <taxon>Poales</taxon>
        <taxon>Poaceae</taxon>
        <taxon>BOP clade</taxon>
        <taxon>Oryzoideae</taxon>
        <taxon>Oryzeae</taxon>
        <taxon>Oryzinae</taxon>
        <taxon>Oryza</taxon>
        <taxon>Oryza sativa</taxon>
    </lineage>
</organism>
<reference evidence="2 3" key="1">
    <citation type="journal article" date="2005" name="Nature">
        <title>The map-based sequence of the rice genome.</title>
        <authorList>
            <consortium name="International rice genome sequencing project (IRGSP)"/>
            <person name="Matsumoto T."/>
            <person name="Wu J."/>
            <person name="Kanamori H."/>
            <person name="Katayose Y."/>
            <person name="Fujisawa M."/>
            <person name="Namiki N."/>
            <person name="Mizuno H."/>
            <person name="Yamamoto K."/>
            <person name="Antonio B.A."/>
            <person name="Baba T."/>
            <person name="Sakata K."/>
            <person name="Nagamura Y."/>
            <person name="Aoki H."/>
            <person name="Arikawa K."/>
            <person name="Arita K."/>
            <person name="Bito T."/>
            <person name="Chiden Y."/>
            <person name="Fujitsuka N."/>
            <person name="Fukunaka R."/>
            <person name="Hamada M."/>
            <person name="Harada C."/>
            <person name="Hayashi A."/>
            <person name="Hijishita S."/>
            <person name="Honda M."/>
            <person name="Hosokawa S."/>
            <person name="Ichikawa Y."/>
            <person name="Idonuma A."/>
            <person name="Iijima M."/>
            <person name="Ikeda M."/>
            <person name="Ikeno M."/>
            <person name="Ito K."/>
            <person name="Ito S."/>
            <person name="Ito T."/>
            <person name="Ito Y."/>
            <person name="Ito Y."/>
            <person name="Iwabuchi A."/>
            <person name="Kamiya K."/>
            <person name="Karasawa W."/>
            <person name="Kurita K."/>
            <person name="Katagiri S."/>
            <person name="Kikuta A."/>
            <person name="Kobayashi H."/>
            <person name="Kobayashi N."/>
            <person name="Machita K."/>
            <person name="Maehara T."/>
            <person name="Masukawa M."/>
            <person name="Mizubayashi T."/>
            <person name="Mukai Y."/>
            <person name="Nagasaki H."/>
            <person name="Nagata Y."/>
            <person name="Naito S."/>
            <person name="Nakashima M."/>
            <person name="Nakama Y."/>
            <person name="Nakamichi Y."/>
            <person name="Nakamura M."/>
            <person name="Meguro A."/>
            <person name="Negishi M."/>
            <person name="Ohta I."/>
            <person name="Ohta T."/>
            <person name="Okamoto M."/>
            <person name="Ono N."/>
            <person name="Saji S."/>
            <person name="Sakaguchi M."/>
            <person name="Sakai K."/>
            <person name="Shibata M."/>
            <person name="Shimokawa T."/>
            <person name="Song J."/>
            <person name="Takazaki Y."/>
            <person name="Terasawa K."/>
            <person name="Tsugane M."/>
            <person name="Tsuji K."/>
            <person name="Ueda S."/>
            <person name="Waki K."/>
            <person name="Yamagata H."/>
            <person name="Yamamoto M."/>
            <person name="Yamamoto S."/>
            <person name="Yamane H."/>
            <person name="Yoshiki S."/>
            <person name="Yoshihara R."/>
            <person name="Yukawa K."/>
            <person name="Zhong H."/>
            <person name="Yano M."/>
            <person name="Yuan Q."/>
            <person name="Ouyang S."/>
            <person name="Liu J."/>
            <person name="Jones K.M."/>
            <person name="Gansberger K."/>
            <person name="Moffat K."/>
            <person name="Hill J."/>
            <person name="Bera J."/>
            <person name="Fadrosh D."/>
            <person name="Jin S."/>
            <person name="Johri S."/>
            <person name="Kim M."/>
            <person name="Overton L."/>
            <person name="Reardon M."/>
            <person name="Tsitrin T."/>
            <person name="Vuong H."/>
            <person name="Weaver B."/>
            <person name="Ciecko A."/>
            <person name="Tallon L."/>
            <person name="Jackson J."/>
            <person name="Pai G."/>
            <person name="Aken S.V."/>
            <person name="Utterback T."/>
            <person name="Reidmuller S."/>
            <person name="Feldblyum T."/>
            <person name="Hsiao J."/>
            <person name="Zismann V."/>
            <person name="Iobst S."/>
            <person name="de Vazeille A.R."/>
            <person name="Buell C.R."/>
            <person name="Ying K."/>
            <person name="Li Y."/>
            <person name="Lu T."/>
            <person name="Huang Y."/>
            <person name="Zhao Q."/>
            <person name="Feng Q."/>
            <person name="Zhang L."/>
            <person name="Zhu J."/>
            <person name="Weng Q."/>
            <person name="Mu J."/>
            <person name="Lu Y."/>
            <person name="Fan D."/>
            <person name="Liu Y."/>
            <person name="Guan J."/>
            <person name="Zhang Y."/>
            <person name="Yu S."/>
            <person name="Liu X."/>
            <person name="Zhang Y."/>
            <person name="Hong G."/>
            <person name="Han B."/>
            <person name="Choisne N."/>
            <person name="Demange N."/>
            <person name="Orjeda G."/>
            <person name="Samain S."/>
            <person name="Cattolico L."/>
            <person name="Pelletier E."/>
            <person name="Couloux A."/>
            <person name="Segurens B."/>
            <person name="Wincker P."/>
            <person name="D'Hont A."/>
            <person name="Scarpelli C."/>
            <person name="Weissenbach J."/>
            <person name="Salanoubat M."/>
            <person name="Quetier F."/>
            <person name="Yu Y."/>
            <person name="Kim H.R."/>
            <person name="Rambo T."/>
            <person name="Currie J."/>
            <person name="Collura K."/>
            <person name="Luo M."/>
            <person name="Yang T."/>
            <person name="Ammiraju J.S.S."/>
            <person name="Engler F."/>
            <person name="Soderlund C."/>
            <person name="Wing R.A."/>
            <person name="Palmer L.E."/>
            <person name="de la Bastide M."/>
            <person name="Spiegel L."/>
            <person name="Nascimento L."/>
            <person name="Zutavern T."/>
            <person name="O'Shaughnessy A."/>
            <person name="Dike S."/>
            <person name="Dedhia N."/>
            <person name="Preston R."/>
            <person name="Balija V."/>
            <person name="McCombie W.R."/>
            <person name="Chow T."/>
            <person name="Chen H."/>
            <person name="Chung M."/>
            <person name="Chen C."/>
            <person name="Shaw J."/>
            <person name="Wu H."/>
            <person name="Hsiao K."/>
            <person name="Chao Y."/>
            <person name="Chu M."/>
            <person name="Cheng C."/>
            <person name="Hour A."/>
            <person name="Lee P."/>
            <person name="Lin S."/>
            <person name="Lin Y."/>
            <person name="Liou J."/>
            <person name="Liu S."/>
            <person name="Hsing Y."/>
            <person name="Raghuvanshi S."/>
            <person name="Mohanty A."/>
            <person name="Bharti A.K."/>
            <person name="Gaur A."/>
            <person name="Gupta V."/>
            <person name="Kumar D."/>
            <person name="Ravi V."/>
            <person name="Vij S."/>
            <person name="Kapur A."/>
            <person name="Khurana P."/>
            <person name="Khurana P."/>
            <person name="Khurana J.P."/>
            <person name="Tyagi A.K."/>
            <person name="Gaikwad K."/>
            <person name="Singh A."/>
            <person name="Dalal V."/>
            <person name="Srivastava S."/>
            <person name="Dixit A."/>
            <person name="Pal A.K."/>
            <person name="Ghazi I.A."/>
            <person name="Yadav M."/>
            <person name="Pandit A."/>
            <person name="Bhargava A."/>
            <person name="Sureshbabu K."/>
            <person name="Batra K."/>
            <person name="Sharma T.R."/>
            <person name="Mohapatra T."/>
            <person name="Singh N.K."/>
            <person name="Messing J."/>
            <person name="Nelson A.B."/>
            <person name="Fuks G."/>
            <person name="Kavchok S."/>
            <person name="Keizer G."/>
            <person name="Linton E."/>
            <person name="Llaca V."/>
            <person name="Song R."/>
            <person name="Tanyolac B."/>
            <person name="Young S."/>
            <person name="Ho-Il K."/>
            <person name="Hahn J.H."/>
            <person name="Sangsakoo G."/>
            <person name="Vanavichit A."/>
            <person name="de Mattos Luiz.A.T."/>
            <person name="Zimmer P.D."/>
            <person name="Malone G."/>
            <person name="Dellagostin O."/>
            <person name="de Oliveira A.C."/>
            <person name="Bevan M."/>
            <person name="Bancroft I."/>
            <person name="Minx P."/>
            <person name="Cordum H."/>
            <person name="Wilson R."/>
            <person name="Cheng Z."/>
            <person name="Jin W."/>
            <person name="Jiang J."/>
            <person name="Leong S.A."/>
            <person name="Iwama H."/>
            <person name="Gojobori T."/>
            <person name="Itoh T."/>
            <person name="Niimura Y."/>
            <person name="Fujii Y."/>
            <person name="Habara T."/>
            <person name="Sakai H."/>
            <person name="Sato Y."/>
            <person name="Wilson G."/>
            <person name="Kumar K."/>
            <person name="McCouch S."/>
            <person name="Juretic N."/>
            <person name="Hoen D."/>
            <person name="Wright S."/>
            <person name="Bruskiewich R."/>
            <person name="Bureau T."/>
            <person name="Miyao A."/>
            <person name="Hirochika H."/>
            <person name="Nishikawa T."/>
            <person name="Kadowaki K."/>
            <person name="Sugiura M."/>
            <person name="Burr B."/>
            <person name="Sasaki T."/>
        </authorList>
    </citation>
    <scope>NUCLEOTIDE SEQUENCE [LARGE SCALE GENOMIC DNA]</scope>
    <source>
        <strain evidence="3">cv. Nipponbare</strain>
    </source>
</reference>
<evidence type="ECO:0000313" key="2">
    <source>
        <dbReference type="EMBL" id="BAF22431.2"/>
    </source>
</evidence>
<feature type="transmembrane region" description="Helical" evidence="1">
    <location>
        <begin position="33"/>
        <end position="52"/>
    </location>
</feature>
<protein>
    <submittedName>
        <fullName evidence="2">Os07g0658100 protein</fullName>
    </submittedName>
</protein>
<keyword evidence="1" id="KW-1133">Transmembrane helix</keyword>
<dbReference type="EMBL" id="AP008213">
    <property type="protein sequence ID" value="BAF22431.2"/>
    <property type="molecule type" value="Genomic_DNA"/>
</dbReference>
<evidence type="ECO:0000313" key="3">
    <source>
        <dbReference type="Proteomes" id="UP000000763"/>
    </source>
</evidence>
<proteinExistence type="predicted"/>
<dbReference type="Proteomes" id="UP000000763">
    <property type="component" value="Chromosome 7"/>
</dbReference>
<dbReference type="AlphaFoldDB" id="Q0D3Z2"/>
<dbReference type="PANTHER" id="PTHR12242:SF6">
    <property type="entry name" value="PROTEIN ROLLING PROTEIN"/>
    <property type="match status" value="1"/>
</dbReference>
<gene>
    <name evidence="2" type="ordered locus">Os07g0658100</name>
</gene>
<sequence length="71" mass="8602">MFFEFTSKRCNHVSIFFRWPYPFLDLSSSGAPLWYLAMAIVHIPCFFLYWSIVKAKQTYFPRLFPHAYVRN</sequence>
<reference evidence="3" key="2">
    <citation type="journal article" date="2008" name="Nucleic Acids Res.">
        <title>The rice annotation project database (RAP-DB): 2008 update.</title>
        <authorList>
            <consortium name="The rice annotation project (RAP)"/>
        </authorList>
    </citation>
    <scope>GENOME REANNOTATION</scope>
    <source>
        <strain evidence="3">cv. Nipponbare</strain>
    </source>
</reference>
<evidence type="ECO:0000256" key="1">
    <source>
        <dbReference type="SAM" id="Phobius"/>
    </source>
</evidence>
<keyword evidence="1" id="KW-0472">Membrane</keyword>